<feature type="domain" description="Polymerase/histidinol phosphatase N-terminal" evidence="1">
    <location>
        <begin position="6"/>
        <end position="83"/>
    </location>
</feature>
<dbReference type="Gene3D" id="3.20.20.140">
    <property type="entry name" value="Metal-dependent hydrolases"/>
    <property type="match status" value="1"/>
</dbReference>
<dbReference type="EMBL" id="MAEL01000057">
    <property type="protein sequence ID" value="KAF1301457.1"/>
    <property type="molecule type" value="Genomic_DNA"/>
</dbReference>
<evidence type="ECO:0000313" key="3">
    <source>
        <dbReference type="Proteomes" id="UP000782705"/>
    </source>
</evidence>
<dbReference type="InterPro" id="IPR050243">
    <property type="entry name" value="PHP_phosphatase"/>
</dbReference>
<keyword evidence="3" id="KW-1185">Reference proteome</keyword>
<dbReference type="PANTHER" id="PTHR36928">
    <property type="entry name" value="PHOSPHATASE YCDX-RELATED"/>
    <property type="match status" value="1"/>
</dbReference>
<dbReference type="InterPro" id="IPR016195">
    <property type="entry name" value="Pol/histidinol_Pase-like"/>
</dbReference>
<gene>
    <name evidence="2" type="ORF">BAU17_05915</name>
</gene>
<dbReference type="Pfam" id="PF02811">
    <property type="entry name" value="PHP"/>
    <property type="match status" value="1"/>
</dbReference>
<dbReference type="InterPro" id="IPR004013">
    <property type="entry name" value="PHP_dom"/>
</dbReference>
<evidence type="ECO:0000313" key="2">
    <source>
        <dbReference type="EMBL" id="KAF1301457.1"/>
    </source>
</evidence>
<dbReference type="Proteomes" id="UP000782705">
    <property type="component" value="Unassembled WGS sequence"/>
</dbReference>
<reference evidence="2 3" key="1">
    <citation type="submission" date="2016-06" db="EMBL/GenBank/DDBJ databases">
        <title>Four novel species of enterococci isolated from chicken manure.</title>
        <authorList>
            <person name="Van Tyne D."/>
        </authorList>
    </citation>
    <scope>NUCLEOTIDE SEQUENCE [LARGE SCALE GENOMIC DNA]</scope>
    <source>
        <strain evidence="2 3">CU12B</strain>
    </source>
</reference>
<comment type="caution">
    <text evidence="2">The sequence shown here is derived from an EMBL/GenBank/DDBJ whole genome shotgun (WGS) entry which is preliminary data.</text>
</comment>
<dbReference type="SUPFAM" id="SSF89550">
    <property type="entry name" value="PHP domain-like"/>
    <property type="match status" value="1"/>
</dbReference>
<dbReference type="SMART" id="SM00481">
    <property type="entry name" value="POLIIIAc"/>
    <property type="match status" value="1"/>
</dbReference>
<dbReference type="InterPro" id="IPR003141">
    <property type="entry name" value="Pol/His_phosphatase_N"/>
</dbReference>
<dbReference type="RefSeq" id="WP_161903238.1">
    <property type="nucleotide sequence ID" value="NZ_MAEL01000057.1"/>
</dbReference>
<accession>A0ABQ6YVU5</accession>
<protein>
    <recommendedName>
        <fullName evidence="1">Polymerase/histidinol phosphatase N-terminal domain-containing protein</fullName>
    </recommendedName>
</protein>
<organism evidence="2 3">
    <name type="scientific">Candidatus Enterococcus willemsii</name>
    <dbReference type="NCBI Taxonomy" id="1857215"/>
    <lineage>
        <taxon>Bacteria</taxon>
        <taxon>Bacillati</taxon>
        <taxon>Bacillota</taxon>
        <taxon>Bacilli</taxon>
        <taxon>Lactobacillales</taxon>
        <taxon>Enterococcaceae</taxon>
        <taxon>Enterococcus</taxon>
    </lineage>
</organism>
<evidence type="ECO:0000259" key="1">
    <source>
        <dbReference type="SMART" id="SM00481"/>
    </source>
</evidence>
<dbReference type="PANTHER" id="PTHR36928:SF1">
    <property type="entry name" value="PHOSPHATASE YCDX-RELATED"/>
    <property type="match status" value="1"/>
</dbReference>
<dbReference type="CDD" id="cd07437">
    <property type="entry name" value="PHP_HisPPase_Ycdx_like"/>
    <property type="match status" value="1"/>
</dbReference>
<proteinExistence type="predicted"/>
<name>A0ABQ6YVU5_9ENTE</name>
<sequence>MLQAKIDTHTHTIASIHAYSTLLENIYAAKEKKLTGLAVTDHAPGLGPGETFNKSYFGNMRKAIPEFVHGIRILKGVEANVIDHEGNLDLPTSTFEKLDIVIASCHEKVVKPASSIEHDRIWENIAKNPWVDIIGHCGNGNYPFTHDKIIKLFKEYDKIVEINSSSFPYRKNARQNCREIALLCKKYGVKVSVSSDAHFVTDIGNFTESLTMLEEIDFPQELIVNRELETLLASLPKCQ</sequence>